<dbReference type="Proteomes" id="UP001144471">
    <property type="component" value="Unassembled WGS sequence"/>
</dbReference>
<dbReference type="Pfam" id="PF08245">
    <property type="entry name" value="Mur_ligase_M"/>
    <property type="match status" value="1"/>
</dbReference>
<dbReference type="EMBL" id="BSDY01000022">
    <property type="protein sequence ID" value="GLI57695.1"/>
    <property type="molecule type" value="Genomic_DNA"/>
</dbReference>
<dbReference type="InterPro" id="IPR013221">
    <property type="entry name" value="Mur_ligase_cen"/>
</dbReference>
<dbReference type="PANTHER" id="PTHR43692">
    <property type="entry name" value="UDP-N-ACETYLMURAMOYLALANINE--D-GLUTAMATE LIGASE"/>
    <property type="match status" value="1"/>
</dbReference>
<evidence type="ECO:0000313" key="9">
    <source>
        <dbReference type="EMBL" id="GLI57695.1"/>
    </source>
</evidence>
<gene>
    <name evidence="7 9" type="primary">murD</name>
    <name evidence="9" type="ORF">PM10SUCC1_32090</name>
</gene>
<evidence type="ECO:0000256" key="7">
    <source>
        <dbReference type="HAMAP-Rule" id="MF_00639"/>
    </source>
</evidence>
<evidence type="ECO:0000259" key="8">
    <source>
        <dbReference type="Pfam" id="PF08245"/>
    </source>
</evidence>
<comment type="function">
    <text evidence="7">Cell wall formation. Catalyzes the addition of glutamate to the nucleotide precursor UDP-N-acetylmuramoyl-L-alanine (UMA).</text>
</comment>
<dbReference type="Gene3D" id="3.90.190.20">
    <property type="entry name" value="Mur ligase, C-terminal domain"/>
    <property type="match status" value="1"/>
</dbReference>
<keyword evidence="6 7" id="KW-0067">ATP-binding</keyword>
<comment type="catalytic activity">
    <reaction evidence="7">
        <text>UDP-N-acetyl-alpha-D-muramoyl-L-alanine + D-glutamate + ATP = UDP-N-acetyl-alpha-D-muramoyl-L-alanyl-D-glutamate + ADP + phosphate + H(+)</text>
        <dbReference type="Rhea" id="RHEA:16429"/>
        <dbReference type="ChEBI" id="CHEBI:15378"/>
        <dbReference type="ChEBI" id="CHEBI:29986"/>
        <dbReference type="ChEBI" id="CHEBI:30616"/>
        <dbReference type="ChEBI" id="CHEBI:43474"/>
        <dbReference type="ChEBI" id="CHEBI:83898"/>
        <dbReference type="ChEBI" id="CHEBI:83900"/>
        <dbReference type="ChEBI" id="CHEBI:456216"/>
        <dbReference type="EC" id="6.3.2.9"/>
    </reaction>
</comment>
<feature type="binding site" evidence="7">
    <location>
        <begin position="98"/>
        <end position="104"/>
    </location>
    <ligand>
        <name>ATP</name>
        <dbReference type="ChEBI" id="CHEBI:30616"/>
    </ligand>
</feature>
<dbReference type="EC" id="6.3.2.9" evidence="7"/>
<organism evidence="9 10">
    <name type="scientific">Propionigenium maris DSM 9537</name>
    <dbReference type="NCBI Taxonomy" id="1123000"/>
    <lineage>
        <taxon>Bacteria</taxon>
        <taxon>Fusobacteriati</taxon>
        <taxon>Fusobacteriota</taxon>
        <taxon>Fusobacteriia</taxon>
        <taxon>Fusobacteriales</taxon>
        <taxon>Fusobacteriaceae</taxon>
        <taxon>Propionigenium</taxon>
    </lineage>
</organism>
<dbReference type="GO" id="GO:0005524">
    <property type="term" value="F:ATP binding"/>
    <property type="evidence" value="ECO:0007669"/>
    <property type="project" value="UniProtKB-UniRule"/>
</dbReference>
<dbReference type="RefSeq" id="WP_281837369.1">
    <property type="nucleotide sequence ID" value="NZ_BSDY01000022.1"/>
</dbReference>
<feature type="domain" description="Mur ligase central" evidence="8">
    <location>
        <begin position="96"/>
        <end position="272"/>
    </location>
</feature>
<comment type="pathway">
    <text evidence="2 7">Cell wall biogenesis; peptidoglycan biosynthesis.</text>
</comment>
<comment type="similarity">
    <text evidence="7">Belongs to the MurCDEF family.</text>
</comment>
<keyword evidence="7" id="KW-0133">Cell shape</keyword>
<dbReference type="GO" id="GO:0008360">
    <property type="term" value="P:regulation of cell shape"/>
    <property type="evidence" value="ECO:0007669"/>
    <property type="project" value="UniProtKB-KW"/>
</dbReference>
<dbReference type="Gene3D" id="3.40.1190.10">
    <property type="entry name" value="Mur-like, catalytic domain"/>
    <property type="match status" value="1"/>
</dbReference>
<keyword evidence="4 7" id="KW-0436">Ligase</keyword>
<reference evidence="9" key="1">
    <citation type="submission" date="2022-12" db="EMBL/GenBank/DDBJ databases">
        <title>Reference genome sequencing for broad-spectrum identification of bacterial and archaeal isolates by mass spectrometry.</title>
        <authorList>
            <person name="Sekiguchi Y."/>
            <person name="Tourlousse D.M."/>
        </authorList>
    </citation>
    <scope>NUCLEOTIDE SEQUENCE</scope>
    <source>
        <strain evidence="9">10succ1</strain>
    </source>
</reference>
<evidence type="ECO:0000313" key="10">
    <source>
        <dbReference type="Proteomes" id="UP001144471"/>
    </source>
</evidence>
<dbReference type="InterPro" id="IPR036565">
    <property type="entry name" value="Mur-like_cat_sf"/>
</dbReference>
<dbReference type="SUPFAM" id="SSF51984">
    <property type="entry name" value="MurCD N-terminal domain"/>
    <property type="match status" value="1"/>
</dbReference>
<keyword evidence="7" id="KW-0961">Cell wall biogenesis/degradation</keyword>
<keyword evidence="7" id="KW-0573">Peptidoglycan synthesis</keyword>
<dbReference type="Gene3D" id="3.40.50.720">
    <property type="entry name" value="NAD(P)-binding Rossmann-like Domain"/>
    <property type="match status" value="1"/>
</dbReference>
<evidence type="ECO:0000256" key="1">
    <source>
        <dbReference type="ARBA" id="ARBA00004496"/>
    </source>
</evidence>
<comment type="subcellular location">
    <subcellularLocation>
        <location evidence="1 7">Cytoplasm</location>
    </subcellularLocation>
</comment>
<dbReference type="AlphaFoldDB" id="A0A9W6LQ05"/>
<dbReference type="GO" id="GO:0009252">
    <property type="term" value="P:peptidoglycan biosynthetic process"/>
    <property type="evidence" value="ECO:0007669"/>
    <property type="project" value="UniProtKB-UniRule"/>
</dbReference>
<dbReference type="GO" id="GO:0071555">
    <property type="term" value="P:cell wall organization"/>
    <property type="evidence" value="ECO:0007669"/>
    <property type="project" value="UniProtKB-KW"/>
</dbReference>
<dbReference type="GO" id="GO:0005737">
    <property type="term" value="C:cytoplasm"/>
    <property type="evidence" value="ECO:0007669"/>
    <property type="project" value="UniProtKB-SubCell"/>
</dbReference>
<evidence type="ECO:0000256" key="4">
    <source>
        <dbReference type="ARBA" id="ARBA00022598"/>
    </source>
</evidence>
<keyword evidence="7" id="KW-0131">Cell cycle</keyword>
<dbReference type="InterPro" id="IPR036615">
    <property type="entry name" value="Mur_ligase_C_dom_sf"/>
</dbReference>
<sequence>MKRAIVYGAGMSGMGAQKLLLEKGYDVLLVDDKKAISSEEALKHIEGTSLFIKSPGIPYTELVVRARESGVEVIDELEVAYRELSEMGKMPKIIAVTGTNGKTTVTTKIKEMLEFCGRRSEYAGNIGRSFAELVLEIKGGKELDYVVLEMSSYQLENLDTFKADIAMVVNLAPDHLDRYEGAEEYYDTKMNITMNQSTEDYFILNVDSHEIVERGSRIAAKRITVSRKDKEAMIHCEGERIVAGSEEVADSGSFSLKGKHNLENQLFIIAVALIEGLDWERVREFLYNTGSLEHRMEEFYTRGKTLFVNDSKGTNLESTLMAVGAYEDPIVILGGVDKKLDLTPLVVGVSSQAKAVYLIGEIGDELERLFLETGYPREALYNEGTLDRVVEKIYEAIDTEEKNTVLLSPATASFDQFKSYIQRGDRFKELIRKYFRKGE</sequence>
<dbReference type="SUPFAM" id="SSF53244">
    <property type="entry name" value="MurD-like peptide ligases, peptide-binding domain"/>
    <property type="match status" value="1"/>
</dbReference>
<dbReference type="HAMAP" id="MF_00639">
    <property type="entry name" value="MurD"/>
    <property type="match status" value="1"/>
</dbReference>
<keyword evidence="7" id="KW-0132">Cell division</keyword>
<dbReference type="SUPFAM" id="SSF53623">
    <property type="entry name" value="MurD-like peptide ligases, catalytic domain"/>
    <property type="match status" value="1"/>
</dbReference>
<proteinExistence type="inferred from homology"/>
<protein>
    <recommendedName>
        <fullName evidence="7">UDP-N-acetylmuramoylalanine--D-glutamate ligase</fullName>
        <ecNumber evidence="7">6.3.2.9</ecNumber>
    </recommendedName>
    <alternativeName>
        <fullName evidence="7">D-glutamic acid-adding enzyme</fullName>
    </alternativeName>
    <alternativeName>
        <fullName evidence="7">UDP-N-acetylmuramoyl-L-alanyl-D-glutamate synthetase</fullName>
    </alternativeName>
</protein>
<keyword evidence="3 7" id="KW-0963">Cytoplasm</keyword>
<dbReference type="NCBIfam" id="TIGR01087">
    <property type="entry name" value="murD"/>
    <property type="match status" value="1"/>
</dbReference>
<evidence type="ECO:0000256" key="6">
    <source>
        <dbReference type="ARBA" id="ARBA00022840"/>
    </source>
</evidence>
<dbReference type="InterPro" id="IPR005762">
    <property type="entry name" value="MurD"/>
</dbReference>
<name>A0A9W6LQ05_9FUSO</name>
<dbReference type="GO" id="GO:0008764">
    <property type="term" value="F:UDP-N-acetylmuramoylalanine-D-glutamate ligase activity"/>
    <property type="evidence" value="ECO:0007669"/>
    <property type="project" value="UniProtKB-UniRule"/>
</dbReference>
<keyword evidence="5 7" id="KW-0547">Nucleotide-binding</keyword>
<accession>A0A9W6LQ05</accession>
<keyword evidence="10" id="KW-1185">Reference proteome</keyword>
<evidence type="ECO:0000256" key="3">
    <source>
        <dbReference type="ARBA" id="ARBA00022490"/>
    </source>
</evidence>
<comment type="caution">
    <text evidence="9">The sequence shown here is derived from an EMBL/GenBank/DDBJ whole genome shotgun (WGS) entry which is preliminary data.</text>
</comment>
<evidence type="ECO:0000256" key="2">
    <source>
        <dbReference type="ARBA" id="ARBA00004752"/>
    </source>
</evidence>
<evidence type="ECO:0000256" key="5">
    <source>
        <dbReference type="ARBA" id="ARBA00022741"/>
    </source>
</evidence>
<dbReference type="GO" id="GO:0051301">
    <property type="term" value="P:cell division"/>
    <property type="evidence" value="ECO:0007669"/>
    <property type="project" value="UniProtKB-KW"/>
</dbReference>
<dbReference type="PANTHER" id="PTHR43692:SF1">
    <property type="entry name" value="UDP-N-ACETYLMURAMOYLALANINE--D-GLUTAMATE LIGASE"/>
    <property type="match status" value="1"/>
</dbReference>